<comment type="caution">
    <text evidence="2">The sequence shown here is derived from an EMBL/GenBank/DDBJ whole genome shotgun (WGS) entry which is preliminary data.</text>
</comment>
<dbReference type="AlphaFoldDB" id="A0AAD7FPX1"/>
<protein>
    <submittedName>
        <fullName evidence="2">Uncharacterized protein</fullName>
    </submittedName>
</protein>
<keyword evidence="3" id="KW-1185">Reference proteome</keyword>
<keyword evidence="1" id="KW-1133">Transmembrane helix</keyword>
<evidence type="ECO:0000313" key="2">
    <source>
        <dbReference type="EMBL" id="KAJ7636703.1"/>
    </source>
</evidence>
<sequence>MLVSLETCGMVASFVVCKIGVGTAEDIFGPAFESFFILLAISMFLSVIFRTATMIRAKDRFFRQRFAFLGGCPTLGRPYTPVSIILNRSVDRPLVRGESTIIIMLRAVILSCVAVGLPIVAVYFIFLTPMRSQVYTRNIALKESLNVGFPSGQTTFVLEIFPLGPLLGWASPGYTVNKFSITTSASSVSHNCSVEDQADGPAFGSGTVQGFYVVWICPSEWDQFGARSRGQCGRESADREEFGLAHAGCAGRNGLTSAQCAHSGGQYLCAYY</sequence>
<dbReference type="Proteomes" id="UP001221142">
    <property type="component" value="Unassembled WGS sequence"/>
</dbReference>
<organism evidence="2 3">
    <name type="scientific">Roridomyces roridus</name>
    <dbReference type="NCBI Taxonomy" id="1738132"/>
    <lineage>
        <taxon>Eukaryota</taxon>
        <taxon>Fungi</taxon>
        <taxon>Dikarya</taxon>
        <taxon>Basidiomycota</taxon>
        <taxon>Agaricomycotina</taxon>
        <taxon>Agaricomycetes</taxon>
        <taxon>Agaricomycetidae</taxon>
        <taxon>Agaricales</taxon>
        <taxon>Marasmiineae</taxon>
        <taxon>Mycenaceae</taxon>
        <taxon>Roridomyces</taxon>
    </lineage>
</organism>
<reference evidence="2" key="1">
    <citation type="submission" date="2023-03" db="EMBL/GenBank/DDBJ databases">
        <title>Massive genome expansion in bonnet fungi (Mycena s.s.) driven by repeated elements and novel gene families across ecological guilds.</title>
        <authorList>
            <consortium name="Lawrence Berkeley National Laboratory"/>
            <person name="Harder C.B."/>
            <person name="Miyauchi S."/>
            <person name="Viragh M."/>
            <person name="Kuo A."/>
            <person name="Thoen E."/>
            <person name="Andreopoulos B."/>
            <person name="Lu D."/>
            <person name="Skrede I."/>
            <person name="Drula E."/>
            <person name="Henrissat B."/>
            <person name="Morin E."/>
            <person name="Kohler A."/>
            <person name="Barry K."/>
            <person name="LaButti K."/>
            <person name="Morin E."/>
            <person name="Salamov A."/>
            <person name="Lipzen A."/>
            <person name="Mereny Z."/>
            <person name="Hegedus B."/>
            <person name="Baldrian P."/>
            <person name="Stursova M."/>
            <person name="Weitz H."/>
            <person name="Taylor A."/>
            <person name="Grigoriev I.V."/>
            <person name="Nagy L.G."/>
            <person name="Martin F."/>
            <person name="Kauserud H."/>
        </authorList>
    </citation>
    <scope>NUCLEOTIDE SEQUENCE</scope>
    <source>
        <strain evidence="2">9284</strain>
    </source>
</reference>
<evidence type="ECO:0000256" key="1">
    <source>
        <dbReference type="SAM" id="Phobius"/>
    </source>
</evidence>
<gene>
    <name evidence="2" type="ORF">FB45DRAFT_907125</name>
</gene>
<keyword evidence="1" id="KW-0472">Membrane</keyword>
<proteinExistence type="predicted"/>
<feature type="transmembrane region" description="Helical" evidence="1">
    <location>
        <begin position="101"/>
        <end position="126"/>
    </location>
</feature>
<keyword evidence="1" id="KW-0812">Transmembrane</keyword>
<accession>A0AAD7FPX1</accession>
<name>A0AAD7FPX1_9AGAR</name>
<feature type="transmembrane region" description="Helical" evidence="1">
    <location>
        <begin position="35"/>
        <end position="55"/>
    </location>
</feature>
<dbReference type="EMBL" id="JARKIF010000006">
    <property type="protein sequence ID" value="KAJ7636703.1"/>
    <property type="molecule type" value="Genomic_DNA"/>
</dbReference>
<evidence type="ECO:0000313" key="3">
    <source>
        <dbReference type="Proteomes" id="UP001221142"/>
    </source>
</evidence>